<dbReference type="PANTHER" id="PTHR14248">
    <property type="entry name" value="CYCLIN Y, ISOFORM A"/>
    <property type="match status" value="1"/>
</dbReference>
<dbReference type="AlphaFoldDB" id="A0A564YSL0"/>
<evidence type="ECO:0000313" key="5">
    <source>
        <dbReference type="Proteomes" id="UP000321570"/>
    </source>
</evidence>
<dbReference type="InterPro" id="IPR036915">
    <property type="entry name" value="Cyclin-like_sf"/>
</dbReference>
<accession>A0A564YSL0</accession>
<evidence type="ECO:0000256" key="2">
    <source>
        <dbReference type="SAM" id="MobiDB-lite"/>
    </source>
</evidence>
<keyword evidence="1" id="KW-0195">Cyclin</keyword>
<feature type="compositionally biased region" description="Polar residues" evidence="2">
    <location>
        <begin position="479"/>
        <end position="489"/>
    </location>
</feature>
<evidence type="ECO:0000256" key="1">
    <source>
        <dbReference type="RuleBase" id="RU000383"/>
    </source>
</evidence>
<comment type="similarity">
    <text evidence="1">Belongs to the cyclin family.</text>
</comment>
<organism evidence="4 5">
    <name type="scientific">Hymenolepis diminuta</name>
    <name type="common">Rat tapeworm</name>
    <dbReference type="NCBI Taxonomy" id="6216"/>
    <lineage>
        <taxon>Eukaryota</taxon>
        <taxon>Metazoa</taxon>
        <taxon>Spiralia</taxon>
        <taxon>Lophotrochozoa</taxon>
        <taxon>Platyhelminthes</taxon>
        <taxon>Cestoda</taxon>
        <taxon>Eucestoda</taxon>
        <taxon>Cyclophyllidea</taxon>
        <taxon>Hymenolepididae</taxon>
        <taxon>Hymenolepis</taxon>
    </lineage>
</organism>
<dbReference type="InterPro" id="IPR006671">
    <property type="entry name" value="Cyclin_N"/>
</dbReference>
<gene>
    <name evidence="4" type="ORF">WMSIL1_LOCUS9033</name>
</gene>
<dbReference type="Pfam" id="PF00134">
    <property type="entry name" value="Cyclin_N"/>
    <property type="match status" value="1"/>
</dbReference>
<dbReference type="Proteomes" id="UP000321570">
    <property type="component" value="Unassembled WGS sequence"/>
</dbReference>
<dbReference type="Gene3D" id="1.10.472.10">
    <property type="entry name" value="Cyclin-like"/>
    <property type="match status" value="1"/>
</dbReference>
<dbReference type="SUPFAM" id="SSF47954">
    <property type="entry name" value="Cyclin-like"/>
    <property type="match status" value="1"/>
</dbReference>
<evidence type="ECO:0000259" key="3">
    <source>
        <dbReference type="SMART" id="SM00385"/>
    </source>
</evidence>
<feature type="region of interest" description="Disordered" evidence="2">
    <location>
        <begin position="441"/>
        <end position="502"/>
    </location>
</feature>
<dbReference type="EMBL" id="CABIJS010000344">
    <property type="protein sequence ID" value="VUZ49989.1"/>
    <property type="molecule type" value="Genomic_DNA"/>
</dbReference>
<evidence type="ECO:0000313" key="4">
    <source>
        <dbReference type="EMBL" id="VUZ49989.1"/>
    </source>
</evidence>
<feature type="region of interest" description="Disordered" evidence="2">
    <location>
        <begin position="516"/>
        <end position="537"/>
    </location>
</feature>
<proteinExistence type="inferred from homology"/>
<keyword evidence="5" id="KW-1185">Reference proteome</keyword>
<feature type="domain" description="Cyclin-like" evidence="3">
    <location>
        <begin position="270"/>
        <end position="355"/>
    </location>
</feature>
<dbReference type="CDD" id="cd20540">
    <property type="entry name" value="CYCLIN_CCNY_like"/>
    <property type="match status" value="1"/>
</dbReference>
<protein>
    <recommendedName>
        <fullName evidence="3">Cyclin-like domain-containing protein</fullName>
    </recommendedName>
</protein>
<name>A0A564YSL0_HYMDI</name>
<reference evidence="4 5" key="1">
    <citation type="submission" date="2019-07" db="EMBL/GenBank/DDBJ databases">
        <authorList>
            <person name="Jastrzebski P J."/>
            <person name="Paukszto L."/>
            <person name="Jastrzebski P J."/>
        </authorList>
    </citation>
    <scope>NUCLEOTIDE SEQUENCE [LARGE SCALE GENOMIC DNA]</scope>
    <source>
        <strain evidence="4 5">WMS-il1</strain>
    </source>
</reference>
<sequence>MGNRLVCCRLSWTSFTNSEDDIPSTGYQSRFQFTNHGAYFPPIITTVQQPSNVFDNNYQHLLSYCQKAPNSQILEASVQHISEREPEDLDFNPSLDASNTTLFLHSILWSISQSSPLQKMLSIANKERKKHEKKRTMQRWSSCGTVYIGEGCLSKPESKLILHCISVAICSLIKTERVVKNPKQFKSTFSSDQDPLIGYNSSVQSPSLTSTYDMGNECSIPSDIYKEVYEIYDERVHPLFPISSYCQLDSHFPSNDYPYAELRFQHQILYFLNRLFSSSLLTPESAIVSLVYLERLISSLEMYVVAWSWRRQLLACILIASKVLDDQAVWNADYCQLLKDVHVEDLNDLERHTLSLLQFNTGIPPAVYARYYFDLLTLGDVVALPSTSGDALRRRRRLTPRLARRLRILPPTTSVEQLGGWGGGGGGVIFDLPLSSISLSDEDPEEWQKDKRQSGGQQRQRQCRRRRAHSASSLLSPTRVRQLTASGKSNSHRHHDRSQGVASGSEYEFFNYCPSGSSSSSSSTSSTSSDSSTWKSSGSSSTFSATSGCFQMPPAAAAAVTAFDPWAPCTSTGVTAGNRRRDNSNTLFLLQQDSGLY</sequence>
<dbReference type="InterPro" id="IPR013763">
    <property type="entry name" value="Cyclin-like_dom"/>
</dbReference>
<dbReference type="SMART" id="SM00385">
    <property type="entry name" value="CYCLIN"/>
    <property type="match status" value="1"/>
</dbReference>